<dbReference type="GO" id="GO:0050605">
    <property type="term" value="F:superoxide reductase activity"/>
    <property type="evidence" value="ECO:0007669"/>
    <property type="project" value="UniProtKB-EC"/>
</dbReference>
<dbReference type="Pfam" id="PF06397">
    <property type="entry name" value="Desulfoferrod_N"/>
    <property type="match status" value="1"/>
</dbReference>
<evidence type="ECO:0000259" key="14">
    <source>
        <dbReference type="Pfam" id="PF06397"/>
    </source>
</evidence>
<evidence type="ECO:0000256" key="5">
    <source>
        <dbReference type="ARBA" id="ARBA00022448"/>
    </source>
</evidence>
<reference evidence="15 16" key="1">
    <citation type="submission" date="2016-11" db="EMBL/GenBank/DDBJ databases">
        <authorList>
            <person name="Varghese N."/>
            <person name="Submissions S."/>
        </authorList>
    </citation>
    <scope>NUCLEOTIDE SEQUENCE [LARGE SCALE GENOMIC DNA]</scope>
    <source>
        <strain evidence="15 16">DSM 19027</strain>
    </source>
</reference>
<organism evidence="15 16">
    <name type="scientific">Thermoclostridium caenicola</name>
    <dbReference type="NCBI Taxonomy" id="659425"/>
    <lineage>
        <taxon>Bacteria</taxon>
        <taxon>Bacillati</taxon>
        <taxon>Bacillota</taxon>
        <taxon>Clostridia</taxon>
        <taxon>Eubacteriales</taxon>
        <taxon>Oscillospiraceae</taxon>
        <taxon>Thermoclostridium</taxon>
    </lineage>
</organism>
<evidence type="ECO:0000256" key="10">
    <source>
        <dbReference type="ARBA" id="ARBA00031398"/>
    </source>
</evidence>
<dbReference type="Proteomes" id="UP000324781">
    <property type="component" value="Unassembled WGS sequence"/>
</dbReference>
<keyword evidence="5" id="KW-0813">Transport</keyword>
<keyword evidence="16" id="KW-1185">Reference proteome</keyword>
<evidence type="ECO:0000256" key="11">
    <source>
        <dbReference type="ARBA" id="ARBA00047448"/>
    </source>
</evidence>
<dbReference type="NCBIfam" id="TIGR00319">
    <property type="entry name" value="desulf_FeS4"/>
    <property type="match status" value="1"/>
</dbReference>
<dbReference type="GO" id="GO:0019430">
    <property type="term" value="P:removal of superoxide radicals"/>
    <property type="evidence" value="ECO:0007669"/>
    <property type="project" value="InterPro"/>
</dbReference>
<sequence length="124" mass="13847">MSDVTFYRCEKCGNFVALLKEGGGTLVCCDQEMTRLEANTTDASKEKHVPAITRENGKIKVAVGSTLHPMVPEHYIEWIALVSGNRVEFKYLKPGEEPIAEFEGAESGTVYEYCNIHGLWKADF</sequence>
<evidence type="ECO:0000256" key="3">
    <source>
        <dbReference type="ARBA" id="ARBA00012679"/>
    </source>
</evidence>
<feature type="binding site" evidence="12">
    <location>
        <position position="29"/>
    </location>
    <ligand>
        <name>Fe cation</name>
        <dbReference type="ChEBI" id="CHEBI:24875"/>
        <label>1</label>
    </ligand>
</feature>
<evidence type="ECO:0000313" key="15">
    <source>
        <dbReference type="EMBL" id="SHI78147.1"/>
    </source>
</evidence>
<dbReference type="NCBIfam" id="TIGR00320">
    <property type="entry name" value="dfx_rbo"/>
    <property type="match status" value="1"/>
</dbReference>
<dbReference type="NCBIfam" id="TIGR00332">
    <property type="entry name" value="neela_ferrous"/>
    <property type="match status" value="1"/>
</dbReference>
<feature type="domain" description="Desulfoferrodoxin ferrous iron-binding" evidence="13">
    <location>
        <begin position="41"/>
        <end position="122"/>
    </location>
</feature>
<evidence type="ECO:0000256" key="7">
    <source>
        <dbReference type="ARBA" id="ARBA00022982"/>
    </source>
</evidence>
<comment type="catalytic activity">
    <reaction evidence="11">
        <text>reduced [rubredoxin] + superoxide + 2 H(+) = oxidized [rubredoxin] + H2O2</text>
        <dbReference type="Rhea" id="RHEA:21324"/>
        <dbReference type="Rhea" id="RHEA-COMP:10302"/>
        <dbReference type="Rhea" id="RHEA-COMP:10303"/>
        <dbReference type="ChEBI" id="CHEBI:15378"/>
        <dbReference type="ChEBI" id="CHEBI:16240"/>
        <dbReference type="ChEBI" id="CHEBI:18421"/>
        <dbReference type="ChEBI" id="CHEBI:29033"/>
        <dbReference type="ChEBI" id="CHEBI:29034"/>
        <dbReference type="EC" id="1.15.1.2"/>
    </reaction>
</comment>
<evidence type="ECO:0000256" key="12">
    <source>
        <dbReference type="PIRSR" id="PIRSR604793-1"/>
    </source>
</evidence>
<dbReference type="GO" id="GO:0005506">
    <property type="term" value="F:iron ion binding"/>
    <property type="evidence" value="ECO:0007669"/>
    <property type="project" value="InterPro"/>
</dbReference>
<dbReference type="OrthoDB" id="9813152at2"/>
<comment type="function">
    <text evidence="9">Catalyzes the one-electron reduction of superoxide anion radical to hydrogen peroxide at a nonheme ferrous iron center. Plays a fundamental role in case of oxidative stress via its superoxide detoxification activity.</text>
</comment>
<dbReference type="InterPro" id="IPR038094">
    <property type="entry name" value="Desulfoferrodoxin_N_sf"/>
</dbReference>
<accession>A0A1M6DXY1</accession>
<evidence type="ECO:0000256" key="6">
    <source>
        <dbReference type="ARBA" id="ARBA00022723"/>
    </source>
</evidence>
<comment type="cofactor">
    <cofactor evidence="12">
        <name>Fe(3+)</name>
        <dbReference type="ChEBI" id="CHEBI:29034"/>
    </cofactor>
    <text evidence="12">Binds 1 Fe(3+) ion per subunit. The iron ion 1 is coordinated via 4 cysteine residues.</text>
</comment>
<dbReference type="InterPro" id="IPR002742">
    <property type="entry name" value="Desulfoferrodoxin_Fe-bd_dom"/>
</dbReference>
<proteinExistence type="inferred from homology"/>
<dbReference type="SUPFAM" id="SSF57802">
    <property type="entry name" value="Rubredoxin-like"/>
    <property type="match status" value="1"/>
</dbReference>
<feature type="binding site" evidence="12">
    <location>
        <position position="9"/>
    </location>
    <ligand>
        <name>Fe cation</name>
        <dbReference type="ChEBI" id="CHEBI:24875"/>
        <label>1</label>
    </ligand>
</feature>
<comment type="similarity">
    <text evidence="2">Belongs to the desulfoferrodoxin family.</text>
</comment>
<evidence type="ECO:0000256" key="9">
    <source>
        <dbReference type="ARBA" id="ARBA00024690"/>
    </source>
</evidence>
<dbReference type="PANTHER" id="PTHR36541">
    <property type="entry name" value="SUPEROXIDE REDUCTASE-RELATED"/>
    <property type="match status" value="1"/>
</dbReference>
<dbReference type="CDD" id="cd00974">
    <property type="entry name" value="DSRD"/>
    <property type="match status" value="1"/>
</dbReference>
<dbReference type="EC" id="1.15.1.2" evidence="3"/>
<dbReference type="Pfam" id="PF01880">
    <property type="entry name" value="Desulfoferrodox"/>
    <property type="match status" value="1"/>
</dbReference>
<keyword evidence="8 12" id="KW-0408">Iron</keyword>
<keyword evidence="6 12" id="KW-0479">Metal-binding</keyword>
<dbReference type="InterPro" id="IPR004793">
    <property type="entry name" value="Desulfoferrodoxin_rbo"/>
</dbReference>
<feature type="binding site" evidence="12">
    <location>
        <position position="68"/>
    </location>
    <ligand>
        <name>Fe cation</name>
        <dbReference type="ChEBI" id="CHEBI:24875"/>
        <label>1</label>
    </ligand>
</feature>
<gene>
    <name evidence="15" type="ORF">SAMN05444373_100942</name>
</gene>
<feature type="binding site" evidence="12">
    <location>
        <position position="12"/>
    </location>
    <ligand>
        <name>Fe cation</name>
        <dbReference type="ChEBI" id="CHEBI:24875"/>
        <label>1</label>
    </ligand>
</feature>
<feature type="binding site" evidence="12">
    <location>
        <position position="117"/>
    </location>
    <ligand>
        <name>Fe cation</name>
        <dbReference type="ChEBI" id="CHEBI:24875"/>
        <label>1</label>
    </ligand>
</feature>
<evidence type="ECO:0000256" key="2">
    <source>
        <dbReference type="ARBA" id="ARBA00005941"/>
    </source>
</evidence>
<dbReference type="SUPFAM" id="SSF49367">
    <property type="entry name" value="Superoxide reductase-like"/>
    <property type="match status" value="1"/>
</dbReference>
<evidence type="ECO:0000313" key="16">
    <source>
        <dbReference type="Proteomes" id="UP000324781"/>
    </source>
</evidence>
<keyword evidence="7" id="KW-0249">Electron transport</keyword>
<dbReference type="InterPro" id="IPR004462">
    <property type="entry name" value="Desulfoferrodoxin_N"/>
</dbReference>
<feature type="binding site" evidence="12">
    <location>
        <position position="48"/>
    </location>
    <ligand>
        <name>Fe cation</name>
        <dbReference type="ChEBI" id="CHEBI:24875"/>
        <label>1</label>
    </ligand>
</feature>
<dbReference type="InterPro" id="IPR051233">
    <property type="entry name" value="Desulfoferrodoxin_SOR"/>
</dbReference>
<evidence type="ECO:0000256" key="8">
    <source>
        <dbReference type="ARBA" id="ARBA00023004"/>
    </source>
</evidence>
<protein>
    <recommendedName>
        <fullName evidence="4">Desulfoferrodoxin</fullName>
        <ecNumber evidence="3">1.15.1.2</ecNumber>
    </recommendedName>
    <alternativeName>
        <fullName evidence="10">Superoxide reductase</fullName>
    </alternativeName>
</protein>
<name>A0A1M6DXY1_9FIRM</name>
<dbReference type="PANTHER" id="PTHR36541:SF1">
    <property type="entry name" value="SUPEROXIDE REDUCTASE-RELATED"/>
    <property type="match status" value="1"/>
</dbReference>
<dbReference type="EMBL" id="FQZP01000009">
    <property type="protein sequence ID" value="SHI78147.1"/>
    <property type="molecule type" value="Genomic_DNA"/>
</dbReference>
<comment type="cofactor">
    <cofactor evidence="1">
        <name>Cu(2+)</name>
        <dbReference type="ChEBI" id="CHEBI:29036"/>
    </cofactor>
</comment>
<dbReference type="AlphaFoldDB" id="A0A1M6DXY1"/>
<evidence type="ECO:0000256" key="4">
    <source>
        <dbReference type="ARBA" id="ARBA00014839"/>
    </source>
</evidence>
<comment type="cofactor">
    <cofactor evidence="12">
        <name>Fe(2+)</name>
        <dbReference type="ChEBI" id="CHEBI:29033"/>
    </cofactor>
    <text evidence="12">Binds 1 Fe(2+) ion per subunit. The iron ion 2 is coordinated via four histidines and one cysteine residue.</text>
</comment>
<feature type="domain" description="Desulfoferrodoxin N-terminal" evidence="14">
    <location>
        <begin position="6"/>
        <end position="35"/>
    </location>
</feature>
<dbReference type="Gene3D" id="2.20.28.100">
    <property type="entry name" value="Desulphoferrodoxin, N-terminal domain"/>
    <property type="match status" value="1"/>
</dbReference>
<evidence type="ECO:0000256" key="1">
    <source>
        <dbReference type="ARBA" id="ARBA00001973"/>
    </source>
</evidence>
<feature type="binding site" evidence="12">
    <location>
        <position position="114"/>
    </location>
    <ligand>
        <name>Fe cation</name>
        <dbReference type="ChEBI" id="CHEBI:24875"/>
        <label>1</label>
    </ligand>
</feature>
<dbReference type="InterPro" id="IPR036073">
    <property type="entry name" value="Desulfoferrodoxin_Fe-bd_dom_sf"/>
</dbReference>
<evidence type="ECO:0000259" key="13">
    <source>
        <dbReference type="Pfam" id="PF01880"/>
    </source>
</evidence>
<feature type="binding site" evidence="12">
    <location>
        <position position="74"/>
    </location>
    <ligand>
        <name>Fe cation</name>
        <dbReference type="ChEBI" id="CHEBI:24875"/>
        <label>1</label>
    </ligand>
</feature>
<dbReference type="Gene3D" id="2.60.40.730">
    <property type="entry name" value="SOR catalytic domain"/>
    <property type="match status" value="1"/>
</dbReference>
<feature type="binding site" evidence="12">
    <location>
        <position position="28"/>
    </location>
    <ligand>
        <name>Fe cation</name>
        <dbReference type="ChEBI" id="CHEBI:24875"/>
        <label>1</label>
    </ligand>
</feature>